<proteinExistence type="predicted"/>
<dbReference type="EMBL" id="GBRH01172551">
    <property type="protein sequence ID" value="JAE25345.1"/>
    <property type="molecule type" value="Transcribed_RNA"/>
</dbReference>
<reference evidence="1" key="1">
    <citation type="submission" date="2014-09" db="EMBL/GenBank/DDBJ databases">
        <authorList>
            <person name="Magalhaes I.L.F."/>
            <person name="Oliveira U."/>
            <person name="Santos F.R."/>
            <person name="Vidigal T.H.D.A."/>
            <person name="Brescovit A.D."/>
            <person name="Santos A.J."/>
        </authorList>
    </citation>
    <scope>NUCLEOTIDE SEQUENCE</scope>
    <source>
        <tissue evidence="1">Shoot tissue taken approximately 20 cm above the soil surface</tissue>
    </source>
</reference>
<name>A0A0A9GJN1_ARUDO</name>
<sequence>MTCKLVAGVQYRKCG</sequence>
<accession>A0A0A9GJN1</accession>
<protein>
    <submittedName>
        <fullName evidence="1">Uncharacterized protein</fullName>
    </submittedName>
</protein>
<evidence type="ECO:0000313" key="1">
    <source>
        <dbReference type="EMBL" id="JAE25345.1"/>
    </source>
</evidence>
<reference evidence="1" key="2">
    <citation type="journal article" date="2015" name="Data Brief">
        <title>Shoot transcriptome of the giant reed, Arundo donax.</title>
        <authorList>
            <person name="Barrero R.A."/>
            <person name="Guerrero F.D."/>
            <person name="Moolhuijzen P."/>
            <person name="Goolsby J.A."/>
            <person name="Tidwell J."/>
            <person name="Bellgard S.E."/>
            <person name="Bellgard M.I."/>
        </authorList>
    </citation>
    <scope>NUCLEOTIDE SEQUENCE</scope>
    <source>
        <tissue evidence="1">Shoot tissue taken approximately 20 cm above the soil surface</tissue>
    </source>
</reference>
<organism evidence="1">
    <name type="scientific">Arundo donax</name>
    <name type="common">Giant reed</name>
    <name type="synonym">Donax arundinaceus</name>
    <dbReference type="NCBI Taxonomy" id="35708"/>
    <lineage>
        <taxon>Eukaryota</taxon>
        <taxon>Viridiplantae</taxon>
        <taxon>Streptophyta</taxon>
        <taxon>Embryophyta</taxon>
        <taxon>Tracheophyta</taxon>
        <taxon>Spermatophyta</taxon>
        <taxon>Magnoliopsida</taxon>
        <taxon>Liliopsida</taxon>
        <taxon>Poales</taxon>
        <taxon>Poaceae</taxon>
        <taxon>PACMAD clade</taxon>
        <taxon>Arundinoideae</taxon>
        <taxon>Arundineae</taxon>
        <taxon>Arundo</taxon>
    </lineage>
</organism>